<reference evidence="1 2" key="1">
    <citation type="journal article" date="2001" name="FEMS Microbiol. Lett.">
        <title>Oceanobacillus iheyensis gen. nov., sp. nov., a deep-sea extremely halotolerant and alkaliphilic species isolated from a depth of 1050 m on the Iheya Ridge.</title>
        <authorList>
            <person name="Lu J."/>
            <person name="Nogi Y."/>
            <person name="Takami H."/>
        </authorList>
    </citation>
    <scope>NUCLEOTIDE SEQUENCE [LARGE SCALE GENOMIC DNA]</scope>
    <source>
        <strain evidence="2">DSM 14371 / CIP 107618 / JCM 11309 / KCTC 3954 / HTE831</strain>
    </source>
</reference>
<dbReference type="Proteomes" id="UP000000822">
    <property type="component" value="Chromosome"/>
</dbReference>
<organism evidence="1 2">
    <name type="scientific">Oceanobacillus iheyensis (strain DSM 14371 / CIP 107618 / JCM 11309 / KCTC 3954 / HTE831)</name>
    <dbReference type="NCBI Taxonomy" id="221109"/>
    <lineage>
        <taxon>Bacteria</taxon>
        <taxon>Bacillati</taxon>
        <taxon>Bacillota</taxon>
        <taxon>Bacilli</taxon>
        <taxon>Bacillales</taxon>
        <taxon>Bacillaceae</taxon>
        <taxon>Oceanobacillus</taxon>
    </lineage>
</organism>
<dbReference type="KEGG" id="oih:OB3337"/>
<protein>
    <submittedName>
        <fullName evidence="1">Uncharacterized protein</fullName>
    </submittedName>
</protein>
<dbReference type="AlphaFoldDB" id="Q8EL94"/>
<dbReference type="Pfam" id="PF19866">
    <property type="entry name" value="DUF6339"/>
    <property type="match status" value="1"/>
</dbReference>
<dbReference type="EMBL" id="BA000028">
    <property type="protein sequence ID" value="BAC15293.1"/>
    <property type="molecule type" value="Genomic_DNA"/>
</dbReference>
<reference evidence="1 2" key="2">
    <citation type="journal article" date="2002" name="Nucleic Acids Res.">
        <title>Genome sequence of Oceanobacillus iheyensis isolated from the Iheya Ridge and its unexpected adaptive capabilities to extreme environments.</title>
        <authorList>
            <person name="Takami H."/>
            <person name="Takaki Y."/>
            <person name="Uchiyama I."/>
        </authorList>
    </citation>
    <scope>NUCLEOTIDE SEQUENCE [LARGE SCALE GENOMIC DNA]</scope>
    <source>
        <strain evidence="2">DSM 14371 / CIP 107618 / JCM 11309 / KCTC 3954 / HTE831</strain>
    </source>
</reference>
<keyword evidence="2" id="KW-1185">Reference proteome</keyword>
<dbReference type="HOGENOM" id="CLU_104163_0_0_9"/>
<proteinExistence type="predicted"/>
<evidence type="ECO:0000313" key="2">
    <source>
        <dbReference type="Proteomes" id="UP000000822"/>
    </source>
</evidence>
<gene>
    <name evidence="1" type="ordered locus">OB3337</name>
</gene>
<evidence type="ECO:0000313" key="1">
    <source>
        <dbReference type="EMBL" id="BAC15293.1"/>
    </source>
</evidence>
<dbReference type="STRING" id="221109.gene:10735589"/>
<dbReference type="InterPro" id="IPR045920">
    <property type="entry name" value="DUF6339"/>
</dbReference>
<dbReference type="eggNOG" id="ENOG5031CZM">
    <property type="taxonomic scope" value="Bacteria"/>
</dbReference>
<accession>Q8EL94</accession>
<sequence length="232" mass="28226">MKVGYHNMETHLKNISKINAKKIFDSLDEKTLINYNEYVEKSEISRDLTAIFEKVQEQIGSINNNSYKFDLNFGIEMYELLFNKYKVRERHASNMQLWYALQLKEVPHIVYARWGLKEERFLQNTRRVYLWTLWWYIHISWQGNKEKTFQVLEKNNTDTLVQLVERIGRNGYRIELYRKIMYYHHQHRKDGENRNLIRKVMKLNTIRCKIIEPELHDGGIDQYASDLFSYFN</sequence>
<name>Q8EL94_OCEIH</name>